<evidence type="ECO:0000313" key="6">
    <source>
        <dbReference type="Proteomes" id="UP000321201"/>
    </source>
</evidence>
<dbReference type="OrthoDB" id="9180733at2"/>
<keyword evidence="6" id="KW-1185">Reference proteome</keyword>
<keyword evidence="3 4" id="KW-0238">DNA-binding</keyword>
<dbReference type="Proteomes" id="UP000321201">
    <property type="component" value="Unassembled WGS sequence"/>
</dbReference>
<evidence type="ECO:0000256" key="2">
    <source>
        <dbReference type="ARBA" id="ARBA00022705"/>
    </source>
</evidence>
<dbReference type="Pfam" id="PF22657">
    <property type="entry name" value="SSB_1"/>
    <property type="match status" value="1"/>
</dbReference>
<dbReference type="PROSITE" id="PS50935">
    <property type="entry name" value="SSB"/>
    <property type="match status" value="1"/>
</dbReference>
<reference evidence="5 6" key="1">
    <citation type="submission" date="2019-08" db="EMBL/GenBank/DDBJ databases">
        <title>Pelomicrobium methylotrophicum gen. nov., sp. nov. a moderately thermophilic, facultatively anaerobic, lithoautotrophic and methylotrophic bacterium isolated from a terrestrial mud volcano.</title>
        <authorList>
            <person name="Slobodkina G.B."/>
            <person name="Merkel A.Y."/>
            <person name="Slobodkin A.I."/>
        </authorList>
    </citation>
    <scope>NUCLEOTIDE SEQUENCE [LARGE SCALE GENOMIC DNA]</scope>
    <source>
        <strain evidence="5 6">SM250</strain>
    </source>
</reference>
<evidence type="ECO:0000256" key="4">
    <source>
        <dbReference type="PROSITE-ProRule" id="PRU00252"/>
    </source>
</evidence>
<gene>
    <name evidence="5" type="primary">priB</name>
    <name evidence="5" type="ORF">FR698_12190</name>
</gene>
<evidence type="ECO:0000256" key="1">
    <source>
        <dbReference type="ARBA" id="ARBA00022515"/>
    </source>
</evidence>
<dbReference type="InterPro" id="IPR023646">
    <property type="entry name" value="Prisomal_replication_PriB"/>
</dbReference>
<evidence type="ECO:0000313" key="5">
    <source>
        <dbReference type="EMBL" id="TXF11081.1"/>
    </source>
</evidence>
<dbReference type="InterPro" id="IPR012340">
    <property type="entry name" value="NA-bd_OB-fold"/>
</dbReference>
<dbReference type="SUPFAM" id="SSF50249">
    <property type="entry name" value="Nucleic acid-binding proteins"/>
    <property type="match status" value="1"/>
</dbReference>
<dbReference type="GO" id="GO:0003697">
    <property type="term" value="F:single-stranded DNA binding"/>
    <property type="evidence" value="ECO:0007669"/>
    <property type="project" value="InterPro"/>
</dbReference>
<evidence type="ECO:0000256" key="3">
    <source>
        <dbReference type="ARBA" id="ARBA00023125"/>
    </source>
</evidence>
<dbReference type="FunCoup" id="A0A5C7EI94">
    <property type="interactions" value="62"/>
</dbReference>
<dbReference type="EMBL" id="VPFL01000017">
    <property type="protein sequence ID" value="TXF11081.1"/>
    <property type="molecule type" value="Genomic_DNA"/>
</dbReference>
<dbReference type="AlphaFoldDB" id="A0A5C7EI94"/>
<accession>A0A5C7EI94</accession>
<keyword evidence="2" id="KW-0235">DNA replication</keyword>
<name>A0A5C7EI94_9PROT</name>
<keyword evidence="1" id="KW-0639">Primosome</keyword>
<sequence>MNRVLLSGRTAALSPLRRTPAGIPVLDFRIRHGSEQMEAGHVRRVEGEVEAVCVGPLAETIAAAGQGSGARFGGFLANRRQGSSQVVLHVTEFELLKD</sequence>
<dbReference type="GO" id="GO:0006269">
    <property type="term" value="P:DNA replication, synthesis of primer"/>
    <property type="evidence" value="ECO:0007669"/>
    <property type="project" value="UniProtKB-KW"/>
</dbReference>
<proteinExistence type="inferred from homology"/>
<dbReference type="NCBIfam" id="TIGR04418">
    <property type="entry name" value="PriB_gamma"/>
    <property type="match status" value="1"/>
</dbReference>
<organism evidence="5 6">
    <name type="scientific">Pelomicrobium methylotrophicum</name>
    <dbReference type="NCBI Taxonomy" id="2602750"/>
    <lineage>
        <taxon>Bacteria</taxon>
        <taxon>Pseudomonadati</taxon>
        <taxon>Pseudomonadota</taxon>
        <taxon>Hydrogenophilia</taxon>
        <taxon>Hydrogenophilia incertae sedis</taxon>
        <taxon>Pelomicrobium</taxon>
    </lineage>
</organism>
<dbReference type="PIRSF" id="PIRSF003135">
    <property type="entry name" value="Primosomal_n"/>
    <property type="match status" value="1"/>
</dbReference>
<protein>
    <submittedName>
        <fullName evidence="5">Primosomal replication protein N</fullName>
    </submittedName>
</protein>
<dbReference type="GO" id="GO:1990077">
    <property type="term" value="C:primosome complex"/>
    <property type="evidence" value="ECO:0007669"/>
    <property type="project" value="UniProtKB-KW"/>
</dbReference>
<dbReference type="InterPro" id="IPR000424">
    <property type="entry name" value="Primosome_PriB/ssb"/>
</dbReference>
<dbReference type="InParanoid" id="A0A5C7EI94"/>
<dbReference type="HAMAP" id="MF_00720">
    <property type="entry name" value="PriB"/>
    <property type="match status" value="1"/>
</dbReference>
<dbReference type="Gene3D" id="2.40.50.140">
    <property type="entry name" value="Nucleic acid-binding proteins"/>
    <property type="match status" value="1"/>
</dbReference>
<comment type="caution">
    <text evidence="5">The sequence shown here is derived from an EMBL/GenBank/DDBJ whole genome shotgun (WGS) entry which is preliminary data.</text>
</comment>